<dbReference type="PANTHER" id="PTHR43459">
    <property type="entry name" value="ENOYL-COA HYDRATASE"/>
    <property type="match status" value="1"/>
</dbReference>
<dbReference type="Proteomes" id="UP000036700">
    <property type="component" value="Chromosome"/>
</dbReference>
<protein>
    <submittedName>
        <fullName evidence="2">Enoyl-CoA hydratase</fullName>
    </submittedName>
</protein>
<name>A0A0G3EKJ3_9BURK</name>
<dbReference type="AlphaFoldDB" id="A0A0G3EKJ3"/>
<evidence type="ECO:0000313" key="2">
    <source>
        <dbReference type="EMBL" id="AKJ67558.1"/>
    </source>
</evidence>
<dbReference type="CDD" id="cd06558">
    <property type="entry name" value="crotonase-like"/>
    <property type="match status" value="1"/>
</dbReference>
<dbReference type="SUPFAM" id="SSF52096">
    <property type="entry name" value="ClpP/crotonase"/>
    <property type="match status" value="1"/>
</dbReference>
<evidence type="ECO:0000313" key="3">
    <source>
        <dbReference type="Proteomes" id="UP000036700"/>
    </source>
</evidence>
<dbReference type="Gene3D" id="3.90.226.10">
    <property type="entry name" value="2-enoyl-CoA Hydratase, Chain A, domain 1"/>
    <property type="match status" value="1"/>
</dbReference>
<dbReference type="GO" id="GO:0003824">
    <property type="term" value="F:catalytic activity"/>
    <property type="evidence" value="ECO:0007669"/>
    <property type="project" value="InterPro"/>
</dbReference>
<dbReference type="OrthoDB" id="8524220at2"/>
<keyword evidence="3" id="KW-1185">Reference proteome</keyword>
<dbReference type="InterPro" id="IPR029045">
    <property type="entry name" value="ClpP/crotonase-like_dom_sf"/>
</dbReference>
<sequence length="270" mass="28107">MNTISDDTTAAGAQGESLVTTRVVNGVMTITLNEPKTGNALDVAMTEALADALERAGGLANVHCVLLRSSGRHFCTGGNVKDMEAGADLMQGSVEAVRERLAGSLHRITRALHALPVPSIAAVNGAAVGAGFDIALMCDLRIAAETARFAESFLRLGLVSGIGGAWFLARIVGVAKAMELTLTSEFIDAHRALDAGIVSRVVADDALDTEAQLLAEKIAGSPAHALRMAKQLVRQSAEASLPAALEMAASMQAILLCGDEHKAAVRRFLK</sequence>
<dbReference type="KEGG" id="ptx:ABW99_04280"/>
<organism evidence="2 3">
    <name type="scientific">Pandoraea thiooxydans</name>
    <dbReference type="NCBI Taxonomy" id="445709"/>
    <lineage>
        <taxon>Bacteria</taxon>
        <taxon>Pseudomonadati</taxon>
        <taxon>Pseudomonadota</taxon>
        <taxon>Betaproteobacteria</taxon>
        <taxon>Burkholderiales</taxon>
        <taxon>Burkholderiaceae</taxon>
        <taxon>Pandoraea</taxon>
    </lineage>
</organism>
<dbReference type="EMBL" id="CP011568">
    <property type="protein sequence ID" value="AKJ67558.1"/>
    <property type="molecule type" value="Genomic_DNA"/>
</dbReference>
<reference evidence="3" key="1">
    <citation type="submission" date="2015-06" db="EMBL/GenBank/DDBJ databases">
        <authorList>
            <person name="Lim Y.L."/>
            <person name="Ee R."/>
            <person name="Yong D."/>
            <person name="How K.Y."/>
            <person name="Yin W.F."/>
            <person name="Chan K.G."/>
        </authorList>
    </citation>
    <scope>NUCLEOTIDE SEQUENCE [LARGE SCALE GENOMIC DNA]</scope>
    <source>
        <strain evidence="3">DSM 25325</strain>
    </source>
</reference>
<evidence type="ECO:0000256" key="1">
    <source>
        <dbReference type="RuleBase" id="RU003707"/>
    </source>
</evidence>
<comment type="similarity">
    <text evidence="1">Belongs to the enoyl-CoA hydratase/isomerase family.</text>
</comment>
<gene>
    <name evidence="2" type="ORF">ABW99_04280</name>
</gene>
<dbReference type="InterPro" id="IPR001753">
    <property type="entry name" value="Enoyl-CoA_hydra/iso"/>
</dbReference>
<dbReference type="Pfam" id="PF00378">
    <property type="entry name" value="ECH_1"/>
    <property type="match status" value="1"/>
</dbReference>
<dbReference type="RefSeq" id="WP_047213182.1">
    <property type="nucleotide sequence ID" value="NZ_CP011568.3"/>
</dbReference>
<accession>A0A0G3EKJ3</accession>
<dbReference type="InterPro" id="IPR018376">
    <property type="entry name" value="Enoyl-CoA_hyd/isom_CS"/>
</dbReference>
<dbReference type="STRING" id="445709.ABW99_04280"/>
<proteinExistence type="inferred from homology"/>
<dbReference type="PROSITE" id="PS00166">
    <property type="entry name" value="ENOYL_COA_HYDRATASE"/>
    <property type="match status" value="1"/>
</dbReference>
<dbReference type="PANTHER" id="PTHR43459:SF1">
    <property type="entry name" value="EG:BACN32G11.4 PROTEIN"/>
    <property type="match status" value="1"/>
</dbReference>
<dbReference type="PATRIC" id="fig|445709.3.peg.917"/>